<keyword evidence="9" id="KW-0472">Membrane</keyword>
<evidence type="ECO:0000256" key="6">
    <source>
        <dbReference type="ARBA" id="ARBA00023002"/>
    </source>
</evidence>
<comment type="subcellular location">
    <subcellularLocation>
        <location evidence="2">Membrane</location>
        <topology evidence="2">Single-pass membrane protein</topology>
    </subcellularLocation>
</comment>
<dbReference type="Pfam" id="PF00067">
    <property type="entry name" value="p450"/>
    <property type="match status" value="1"/>
</dbReference>
<keyword evidence="9" id="KW-1133">Transmembrane helix</keyword>
<evidence type="ECO:0000256" key="2">
    <source>
        <dbReference type="ARBA" id="ARBA00004167"/>
    </source>
</evidence>
<feature type="transmembrane region" description="Helical" evidence="9">
    <location>
        <begin position="12"/>
        <end position="35"/>
    </location>
</feature>
<reference evidence="10 11" key="1">
    <citation type="journal article" date="2023" name="bioRxiv">
        <title>Genome report: Whole genome sequence and annotation of Penstemon davidsonii.</title>
        <authorList>
            <person name="Ostevik K.L."/>
            <person name="Alabady M."/>
            <person name="Zhang M."/>
            <person name="Rausher M.D."/>
        </authorList>
    </citation>
    <scope>NUCLEOTIDE SEQUENCE [LARGE SCALE GENOMIC DNA]</scope>
    <source>
        <strain evidence="10">DNT005</strain>
        <tissue evidence="10">Whole leaf</tissue>
    </source>
</reference>
<evidence type="ECO:0000256" key="4">
    <source>
        <dbReference type="ARBA" id="ARBA00022617"/>
    </source>
</evidence>
<protein>
    <recommendedName>
        <fullName evidence="12">Cytochrome P450</fullName>
    </recommendedName>
</protein>
<dbReference type="Proteomes" id="UP001291926">
    <property type="component" value="Unassembled WGS sequence"/>
</dbReference>
<dbReference type="Gene3D" id="1.10.630.10">
    <property type="entry name" value="Cytochrome P450"/>
    <property type="match status" value="1"/>
</dbReference>
<name>A0ABR0DIE6_9LAMI</name>
<keyword evidence="7 8" id="KW-0408">Iron</keyword>
<evidence type="ECO:0000313" key="11">
    <source>
        <dbReference type="Proteomes" id="UP001291926"/>
    </source>
</evidence>
<gene>
    <name evidence="10" type="ORF">RD792_004804</name>
</gene>
<dbReference type="PANTHER" id="PTHR47955:SF15">
    <property type="entry name" value="CYTOCHROME P450 71A2-LIKE"/>
    <property type="match status" value="1"/>
</dbReference>
<dbReference type="CDD" id="cd11072">
    <property type="entry name" value="CYP71-like"/>
    <property type="match status" value="1"/>
</dbReference>
<comment type="cofactor">
    <cofactor evidence="1">
        <name>heme</name>
        <dbReference type="ChEBI" id="CHEBI:30413"/>
    </cofactor>
</comment>
<organism evidence="10 11">
    <name type="scientific">Penstemon davidsonii</name>
    <dbReference type="NCBI Taxonomy" id="160366"/>
    <lineage>
        <taxon>Eukaryota</taxon>
        <taxon>Viridiplantae</taxon>
        <taxon>Streptophyta</taxon>
        <taxon>Embryophyta</taxon>
        <taxon>Tracheophyta</taxon>
        <taxon>Spermatophyta</taxon>
        <taxon>Magnoliopsida</taxon>
        <taxon>eudicotyledons</taxon>
        <taxon>Gunneridae</taxon>
        <taxon>Pentapetalae</taxon>
        <taxon>asterids</taxon>
        <taxon>lamiids</taxon>
        <taxon>Lamiales</taxon>
        <taxon>Plantaginaceae</taxon>
        <taxon>Cheloneae</taxon>
        <taxon>Penstemon</taxon>
    </lineage>
</organism>
<evidence type="ECO:0000256" key="1">
    <source>
        <dbReference type="ARBA" id="ARBA00001971"/>
    </source>
</evidence>
<keyword evidence="4 8" id="KW-0349">Heme</keyword>
<sequence length="515" mass="58441">MLNFQQQQIDKFMLHPFLFSLISLFSIYILTKWLFKNSSKKTLPPSPPKLPILGNLHQLNKSTHRSLQSLGKKYGSVMLLHLGSTPVIIVQSADAAMEIMKTHDLAFANKPTPNTIRRLFYNLKDISVAPYGEYWRQLKSICVVQLLSNKRVQSFQFIREEETDLLMKNIKSCSYSSLAPVNLSELFTSLSNDVICRSAFGRKYSEGEQGNKFMKLLTELMQLSGNISIGEFIPWLSWINRVNGFDARVDKVAKEVDIFLDLVIQEHMNAGLGSDGTVKGERRENFVNILLTIHKDNTSGVSIDRESIKAIILDMIAGGTDTTSATLEWAMTELLRHPIVMNKLQNEIREIVTDKHDITDNDLEKMHYLKAVVKETLRYHTPIAVYSREAREDAKIMGYEVAAGTMILINAWAIGRDPASWDEPEKFKPERFLDSSIDFKGLDFELLPFGAGRRHCPGIVFATASVELVLANLVQKFEWELPDGIKKEDLDAIEQPGVTIHRKNPLFAVATHCYF</sequence>
<keyword evidence="8" id="KW-0503">Monooxygenase</keyword>
<comment type="caution">
    <text evidence="10">The sequence shown here is derived from an EMBL/GenBank/DDBJ whole genome shotgun (WGS) entry which is preliminary data.</text>
</comment>
<keyword evidence="6 8" id="KW-0560">Oxidoreductase</keyword>
<dbReference type="PROSITE" id="PS00086">
    <property type="entry name" value="CYTOCHROME_P450"/>
    <property type="match status" value="1"/>
</dbReference>
<evidence type="ECO:0000256" key="7">
    <source>
        <dbReference type="ARBA" id="ARBA00023004"/>
    </source>
</evidence>
<evidence type="ECO:0000313" key="10">
    <source>
        <dbReference type="EMBL" id="KAK4489012.1"/>
    </source>
</evidence>
<proteinExistence type="inferred from homology"/>
<evidence type="ECO:0000256" key="3">
    <source>
        <dbReference type="ARBA" id="ARBA00010617"/>
    </source>
</evidence>
<keyword evidence="11" id="KW-1185">Reference proteome</keyword>
<accession>A0ABR0DIE6</accession>
<dbReference type="EMBL" id="JAYDYQ010001088">
    <property type="protein sequence ID" value="KAK4489012.1"/>
    <property type="molecule type" value="Genomic_DNA"/>
</dbReference>
<evidence type="ECO:0000256" key="8">
    <source>
        <dbReference type="RuleBase" id="RU000461"/>
    </source>
</evidence>
<keyword evidence="9" id="KW-0812">Transmembrane</keyword>
<dbReference type="PRINTS" id="PR00463">
    <property type="entry name" value="EP450I"/>
</dbReference>
<dbReference type="InterPro" id="IPR001128">
    <property type="entry name" value="Cyt_P450"/>
</dbReference>
<dbReference type="InterPro" id="IPR002401">
    <property type="entry name" value="Cyt_P450_E_grp-I"/>
</dbReference>
<evidence type="ECO:0008006" key="12">
    <source>
        <dbReference type="Google" id="ProtNLM"/>
    </source>
</evidence>
<dbReference type="InterPro" id="IPR036396">
    <property type="entry name" value="Cyt_P450_sf"/>
</dbReference>
<comment type="similarity">
    <text evidence="3 8">Belongs to the cytochrome P450 family.</text>
</comment>
<keyword evidence="5 8" id="KW-0479">Metal-binding</keyword>
<dbReference type="PANTHER" id="PTHR47955">
    <property type="entry name" value="CYTOCHROME P450 FAMILY 71 PROTEIN"/>
    <property type="match status" value="1"/>
</dbReference>
<dbReference type="SUPFAM" id="SSF48264">
    <property type="entry name" value="Cytochrome P450"/>
    <property type="match status" value="1"/>
</dbReference>
<dbReference type="PRINTS" id="PR00385">
    <property type="entry name" value="P450"/>
</dbReference>
<evidence type="ECO:0000256" key="5">
    <source>
        <dbReference type="ARBA" id="ARBA00022723"/>
    </source>
</evidence>
<dbReference type="InterPro" id="IPR017972">
    <property type="entry name" value="Cyt_P450_CS"/>
</dbReference>
<evidence type="ECO:0000256" key="9">
    <source>
        <dbReference type="SAM" id="Phobius"/>
    </source>
</evidence>